<evidence type="ECO:0008006" key="3">
    <source>
        <dbReference type="Google" id="ProtNLM"/>
    </source>
</evidence>
<keyword evidence="2" id="KW-1185">Reference proteome</keyword>
<proteinExistence type="predicted"/>
<organism evidence="1 2">
    <name type="scientific">Dorcoceras hygrometricum</name>
    <dbReference type="NCBI Taxonomy" id="472368"/>
    <lineage>
        <taxon>Eukaryota</taxon>
        <taxon>Viridiplantae</taxon>
        <taxon>Streptophyta</taxon>
        <taxon>Embryophyta</taxon>
        <taxon>Tracheophyta</taxon>
        <taxon>Spermatophyta</taxon>
        <taxon>Magnoliopsida</taxon>
        <taxon>eudicotyledons</taxon>
        <taxon>Gunneridae</taxon>
        <taxon>Pentapetalae</taxon>
        <taxon>asterids</taxon>
        <taxon>lamiids</taxon>
        <taxon>Lamiales</taxon>
        <taxon>Gesneriaceae</taxon>
        <taxon>Didymocarpoideae</taxon>
        <taxon>Trichosporeae</taxon>
        <taxon>Loxocarpinae</taxon>
        <taxon>Dorcoceras</taxon>
    </lineage>
</organism>
<evidence type="ECO:0000313" key="1">
    <source>
        <dbReference type="EMBL" id="KZV52273.1"/>
    </source>
</evidence>
<dbReference type="Proteomes" id="UP000250235">
    <property type="component" value="Unassembled WGS sequence"/>
</dbReference>
<dbReference type="AlphaFoldDB" id="A0A2Z7CYV6"/>
<accession>A0A2Z7CYV6</accession>
<sequence length="213" mass="23243">MATSLISNSHHIDFDVVFGMEDTDLVQMFESLIATGLKNFLGCPAAFNEAALTEFFANSSVREDGLVVSTVNGVTVEISKEVFAATFELPVEGLTDLSEVPKNLVFDARSLLSISKEQPCTATTSQIIDLLSVAHSKSLEVLLTQQKEHGLLLEKSCSSIFFDDSIGSAVVLAQFFSLAKSTCWIRPMVQIDGVWTPIQGPDFWKSSCQVRLV</sequence>
<dbReference type="OrthoDB" id="848707at2759"/>
<evidence type="ECO:0000313" key="2">
    <source>
        <dbReference type="Proteomes" id="UP000250235"/>
    </source>
</evidence>
<reference evidence="1 2" key="1">
    <citation type="journal article" date="2015" name="Proc. Natl. Acad. Sci. U.S.A.">
        <title>The resurrection genome of Boea hygrometrica: A blueprint for survival of dehydration.</title>
        <authorList>
            <person name="Xiao L."/>
            <person name="Yang G."/>
            <person name="Zhang L."/>
            <person name="Yang X."/>
            <person name="Zhao S."/>
            <person name="Ji Z."/>
            <person name="Zhou Q."/>
            <person name="Hu M."/>
            <person name="Wang Y."/>
            <person name="Chen M."/>
            <person name="Xu Y."/>
            <person name="Jin H."/>
            <person name="Xiao X."/>
            <person name="Hu G."/>
            <person name="Bao F."/>
            <person name="Hu Y."/>
            <person name="Wan P."/>
            <person name="Li L."/>
            <person name="Deng X."/>
            <person name="Kuang T."/>
            <person name="Xiang C."/>
            <person name="Zhu J.K."/>
            <person name="Oliver M.J."/>
            <person name="He Y."/>
        </authorList>
    </citation>
    <scope>NUCLEOTIDE SEQUENCE [LARGE SCALE GENOMIC DNA]</scope>
    <source>
        <strain evidence="2">cv. XS01</strain>
    </source>
</reference>
<dbReference type="EMBL" id="KQ991135">
    <property type="protein sequence ID" value="KZV52273.1"/>
    <property type="molecule type" value="Genomic_DNA"/>
</dbReference>
<protein>
    <recommendedName>
        <fullName evidence="3">Mucin-2-like</fullName>
    </recommendedName>
</protein>
<name>A0A2Z7CYV6_9LAMI</name>
<gene>
    <name evidence="1" type="ORF">F511_40761</name>
</gene>